<gene>
    <name evidence="2" type="ORF">GQ55_9G064800</name>
</gene>
<dbReference type="Proteomes" id="UP000244336">
    <property type="component" value="Chromosome 9"/>
</dbReference>
<dbReference type="Gramene" id="PUZ36784">
    <property type="protein sequence ID" value="PUZ36784"/>
    <property type="gene ID" value="GQ55_9G064800"/>
</dbReference>
<evidence type="ECO:0000313" key="2">
    <source>
        <dbReference type="EMBL" id="PUZ36784.1"/>
    </source>
</evidence>
<accession>A0A2T7C0B1</accession>
<name>A0A2T7C0B1_9POAL</name>
<evidence type="ECO:0000256" key="1">
    <source>
        <dbReference type="SAM" id="MobiDB-lite"/>
    </source>
</evidence>
<keyword evidence="3" id="KW-1185">Reference proteome</keyword>
<feature type="compositionally biased region" description="Acidic residues" evidence="1">
    <location>
        <begin position="260"/>
        <end position="311"/>
    </location>
</feature>
<dbReference type="AlphaFoldDB" id="A0A2T7C0B1"/>
<feature type="compositionally biased region" description="Basic and acidic residues" evidence="1">
    <location>
        <begin position="312"/>
        <end position="321"/>
    </location>
</feature>
<evidence type="ECO:0000313" key="3">
    <source>
        <dbReference type="Proteomes" id="UP000244336"/>
    </source>
</evidence>
<sequence length="391" mass="41382">MVAVPRPTPPGFCFKVVSYGEPFSASSSSSTDGGSDFLDETTIREALFGAAACSRGAGIDDGDTVTHEEDRESEVGEHDGTGSSVEAPRTSSASRTSVSPCKALPEVASGVEEEDAESSGEEEDMENSGEEEENDDESSGEEDSEISEEEEEEQDVDGESSSEDCFEIPATRHTAIDTDDKGEQPGFPGRSYDDIDDSDDDMVPSSRTCTAHNAEQATGIEVPAPLLFWIDEDHQHDDIDTDSDMEEEGSSEPVCREYDGIDDSCGMEESDCGEECDDDDDVEGSEVEESGTEEEDCVQESDDEVATDADVEYGHNAENQRPEFVGRSYDDIDSGSDMEVHGPVHGAVEGADAGAADAAGGGVGRGARVGAAGRGRARRHAAGHAARRGQI</sequence>
<feature type="compositionally biased region" description="Acidic residues" evidence="1">
    <location>
        <begin position="111"/>
        <end position="166"/>
    </location>
</feature>
<organism evidence="2 3">
    <name type="scientific">Panicum hallii var. hallii</name>
    <dbReference type="NCBI Taxonomy" id="1504633"/>
    <lineage>
        <taxon>Eukaryota</taxon>
        <taxon>Viridiplantae</taxon>
        <taxon>Streptophyta</taxon>
        <taxon>Embryophyta</taxon>
        <taxon>Tracheophyta</taxon>
        <taxon>Spermatophyta</taxon>
        <taxon>Magnoliopsida</taxon>
        <taxon>Liliopsida</taxon>
        <taxon>Poales</taxon>
        <taxon>Poaceae</taxon>
        <taxon>PACMAD clade</taxon>
        <taxon>Panicoideae</taxon>
        <taxon>Panicodae</taxon>
        <taxon>Paniceae</taxon>
        <taxon>Panicinae</taxon>
        <taxon>Panicum</taxon>
        <taxon>Panicum sect. Panicum</taxon>
    </lineage>
</organism>
<dbReference type="STRING" id="1504633.A0A2T7C0B1"/>
<proteinExistence type="predicted"/>
<reference evidence="2 3" key="1">
    <citation type="submission" date="2018-04" db="EMBL/GenBank/DDBJ databases">
        <title>WGS assembly of Panicum hallii var. hallii HAL2.</title>
        <authorList>
            <person name="Lovell J."/>
            <person name="Jenkins J."/>
            <person name="Lowry D."/>
            <person name="Mamidi S."/>
            <person name="Sreedasyam A."/>
            <person name="Weng X."/>
            <person name="Barry K."/>
            <person name="Bonette J."/>
            <person name="Campitelli B."/>
            <person name="Daum C."/>
            <person name="Gordon S."/>
            <person name="Gould B."/>
            <person name="Lipzen A."/>
            <person name="MacQueen A."/>
            <person name="Palacio-Mejia J."/>
            <person name="Plott C."/>
            <person name="Shakirov E."/>
            <person name="Shu S."/>
            <person name="Yoshinaga Y."/>
            <person name="Zane M."/>
            <person name="Rokhsar D."/>
            <person name="Grimwood J."/>
            <person name="Schmutz J."/>
            <person name="Juenger T."/>
        </authorList>
    </citation>
    <scope>NUCLEOTIDE SEQUENCE [LARGE SCALE GENOMIC DNA]</scope>
    <source>
        <strain evidence="3">cv. HAL2</strain>
    </source>
</reference>
<feature type="compositionally biased region" description="Basic and acidic residues" evidence="1">
    <location>
        <begin position="64"/>
        <end position="80"/>
    </location>
</feature>
<feature type="compositionally biased region" description="Acidic residues" evidence="1">
    <location>
        <begin position="239"/>
        <end position="250"/>
    </location>
</feature>
<dbReference type="OrthoDB" id="10668833at2759"/>
<protein>
    <submittedName>
        <fullName evidence="2">Uncharacterized protein</fullName>
    </submittedName>
</protein>
<feature type="compositionally biased region" description="Polar residues" evidence="1">
    <location>
        <begin position="81"/>
        <end position="99"/>
    </location>
</feature>
<feature type="compositionally biased region" description="Basic residues" evidence="1">
    <location>
        <begin position="375"/>
        <end position="391"/>
    </location>
</feature>
<feature type="region of interest" description="Disordered" evidence="1">
    <location>
        <begin position="234"/>
        <end position="391"/>
    </location>
</feature>
<feature type="region of interest" description="Disordered" evidence="1">
    <location>
        <begin position="53"/>
        <end position="218"/>
    </location>
</feature>
<dbReference type="EMBL" id="CM009757">
    <property type="protein sequence ID" value="PUZ36784.1"/>
    <property type="molecule type" value="Genomic_DNA"/>
</dbReference>
<feature type="compositionally biased region" description="Polar residues" evidence="1">
    <location>
        <begin position="205"/>
        <end position="216"/>
    </location>
</feature>
<feature type="compositionally biased region" description="Basic and acidic residues" evidence="1">
    <location>
        <begin position="174"/>
        <end position="183"/>
    </location>
</feature>